<keyword evidence="4 7" id="KW-0812">Transmembrane</keyword>
<evidence type="ECO:0000256" key="2">
    <source>
        <dbReference type="ARBA" id="ARBA00022448"/>
    </source>
</evidence>
<dbReference type="InterPro" id="IPR005769">
    <property type="entry name" value="PhnE/PtxC"/>
</dbReference>
<proteinExistence type="inferred from homology"/>
<keyword evidence="2 7" id="KW-0813">Transport</keyword>
<feature type="transmembrane region" description="Helical" evidence="7">
    <location>
        <begin position="139"/>
        <end position="165"/>
    </location>
</feature>
<evidence type="ECO:0000256" key="1">
    <source>
        <dbReference type="ARBA" id="ARBA00004651"/>
    </source>
</evidence>
<dbReference type="RefSeq" id="WP_018027014.1">
    <property type="nucleotide sequence ID" value="NZ_CAMQFR010000022.1"/>
</dbReference>
<keyword evidence="5 7" id="KW-1133">Transmembrane helix</keyword>
<dbReference type="Pfam" id="PF00528">
    <property type="entry name" value="BPD_transp_1"/>
    <property type="match status" value="1"/>
</dbReference>
<dbReference type="PROSITE" id="PS50928">
    <property type="entry name" value="ABC_TM1"/>
    <property type="match status" value="1"/>
</dbReference>
<feature type="transmembrane region" description="Helical" evidence="7">
    <location>
        <begin position="245"/>
        <end position="265"/>
    </location>
</feature>
<dbReference type="EMBL" id="UATH01000001">
    <property type="protein sequence ID" value="SPY09217.1"/>
    <property type="molecule type" value="Genomic_DNA"/>
</dbReference>
<feature type="transmembrane region" description="Helical" evidence="7">
    <location>
        <begin position="30"/>
        <end position="52"/>
    </location>
</feature>
<evidence type="ECO:0000313" key="9">
    <source>
        <dbReference type="Proteomes" id="UP000250242"/>
    </source>
</evidence>
<dbReference type="NCBIfam" id="TIGR01097">
    <property type="entry name" value="PhnE"/>
    <property type="match status" value="1"/>
</dbReference>
<dbReference type="CDD" id="cd06261">
    <property type="entry name" value="TM_PBP2"/>
    <property type="match status" value="1"/>
</dbReference>
<comment type="subcellular location">
    <subcellularLocation>
        <location evidence="1 7">Cell membrane</location>
        <topology evidence="1 7">Multi-pass membrane protein</topology>
    </subcellularLocation>
</comment>
<dbReference type="Proteomes" id="UP000250242">
    <property type="component" value="Unassembled WGS sequence"/>
</dbReference>
<dbReference type="Gene3D" id="1.10.3720.10">
    <property type="entry name" value="MetI-like"/>
    <property type="match status" value="1"/>
</dbReference>
<dbReference type="GeneID" id="93427221"/>
<protein>
    <submittedName>
        <fullName evidence="8">Phosphate-import permease protein phnE</fullName>
    </submittedName>
</protein>
<feature type="transmembrane region" description="Helical" evidence="7">
    <location>
        <begin position="88"/>
        <end position="110"/>
    </location>
</feature>
<sequence>MNNPSNSLMPPAYPSQWKKPPFIRNPLTRYGLLLGAVIYLALSIGSLEINWVRLSQGWERAWIFIKGFLSPDFTTRSADIWQGMVESLTMALTSTAAGIIISIPIAIGAAKNLSPTWIYLLCRGIIAISRTLNEIIVAIFMVALFGFGAFAGFLTLSFATIGFLAKLLAEDIEEIQTSQLEAMEATGASFIQTLDFAVLTQCLPRLVGLSLYRLDINFRESAVIGIVGAGGIGGTLGTSMDRYEYSSAAAILLLIIAVVMIAEYCSSIVRRKML</sequence>
<name>A0A2X1UQ42_9BURK</name>
<keyword evidence="6 7" id="KW-0472">Membrane</keyword>
<keyword evidence="3" id="KW-1003">Cell membrane</keyword>
<evidence type="ECO:0000256" key="6">
    <source>
        <dbReference type="ARBA" id="ARBA00023136"/>
    </source>
</evidence>
<evidence type="ECO:0000256" key="4">
    <source>
        <dbReference type="ARBA" id="ARBA00022692"/>
    </source>
</evidence>
<dbReference type="SUPFAM" id="SSF161098">
    <property type="entry name" value="MetI-like"/>
    <property type="match status" value="1"/>
</dbReference>
<evidence type="ECO:0000256" key="7">
    <source>
        <dbReference type="RuleBase" id="RU363032"/>
    </source>
</evidence>
<reference evidence="8 9" key="1">
    <citation type="submission" date="2018-06" db="EMBL/GenBank/DDBJ databases">
        <authorList>
            <consortium name="Pathogen Informatics"/>
            <person name="Doyle S."/>
        </authorList>
    </citation>
    <scope>NUCLEOTIDE SEQUENCE [LARGE SCALE GENOMIC DNA]</scope>
    <source>
        <strain evidence="8 9">NCTC11009</strain>
    </source>
</reference>
<dbReference type="GO" id="GO:0005886">
    <property type="term" value="C:plasma membrane"/>
    <property type="evidence" value="ECO:0007669"/>
    <property type="project" value="UniProtKB-SubCell"/>
</dbReference>
<dbReference type="InterPro" id="IPR035906">
    <property type="entry name" value="MetI-like_sf"/>
</dbReference>
<dbReference type="PANTHER" id="PTHR30043:SF1">
    <property type="entry name" value="ABC TRANSPORT SYSTEM PERMEASE PROTEIN P69"/>
    <property type="match status" value="1"/>
</dbReference>
<organism evidence="8 9">
    <name type="scientific">Oligella urethralis</name>
    <dbReference type="NCBI Taxonomy" id="90245"/>
    <lineage>
        <taxon>Bacteria</taxon>
        <taxon>Pseudomonadati</taxon>
        <taxon>Pseudomonadota</taxon>
        <taxon>Betaproteobacteria</taxon>
        <taxon>Burkholderiales</taxon>
        <taxon>Alcaligenaceae</taxon>
        <taxon>Oligella</taxon>
    </lineage>
</organism>
<evidence type="ECO:0000256" key="3">
    <source>
        <dbReference type="ARBA" id="ARBA00022475"/>
    </source>
</evidence>
<dbReference type="GO" id="GO:0015416">
    <property type="term" value="F:ABC-type phosphonate transporter activity"/>
    <property type="evidence" value="ECO:0007669"/>
    <property type="project" value="InterPro"/>
</dbReference>
<gene>
    <name evidence="8" type="primary">phnE_1</name>
    <name evidence="8" type="ORF">NCTC11009_02479</name>
</gene>
<evidence type="ECO:0000313" key="8">
    <source>
        <dbReference type="EMBL" id="SPY09217.1"/>
    </source>
</evidence>
<dbReference type="InterPro" id="IPR000515">
    <property type="entry name" value="MetI-like"/>
</dbReference>
<evidence type="ECO:0000256" key="5">
    <source>
        <dbReference type="ARBA" id="ARBA00022989"/>
    </source>
</evidence>
<comment type="similarity">
    <text evidence="7">Belongs to the binding-protein-dependent transport system permease family.</text>
</comment>
<dbReference type="PANTHER" id="PTHR30043">
    <property type="entry name" value="PHOSPHONATES TRANSPORT SYSTEM PERMEASE PROTEIN"/>
    <property type="match status" value="1"/>
</dbReference>
<dbReference type="AlphaFoldDB" id="A0A2X1UQ42"/>
<accession>A0A2X1UQ42</accession>